<organism evidence="1 2">
    <name type="scientific">Microbacterium yannicii</name>
    <dbReference type="NCBI Taxonomy" id="671622"/>
    <lineage>
        <taxon>Bacteria</taxon>
        <taxon>Bacillati</taxon>
        <taxon>Actinomycetota</taxon>
        <taxon>Actinomycetes</taxon>
        <taxon>Micrococcales</taxon>
        <taxon>Microbacteriaceae</taxon>
        <taxon>Microbacterium</taxon>
    </lineage>
</organism>
<proteinExistence type="predicted"/>
<evidence type="ECO:0000313" key="2">
    <source>
        <dbReference type="Proteomes" id="UP001501407"/>
    </source>
</evidence>
<accession>A0ABP9MRG2</accession>
<comment type="caution">
    <text evidence="1">The sequence shown here is derived from an EMBL/GenBank/DDBJ whole genome shotgun (WGS) entry which is preliminary data.</text>
</comment>
<gene>
    <name evidence="1" type="ORF">GCM10025760_34810</name>
</gene>
<protein>
    <submittedName>
        <fullName evidence="1">DUF4012 domain-containing protein</fullName>
    </submittedName>
</protein>
<dbReference type="InterPro" id="IPR025101">
    <property type="entry name" value="DUF4012"/>
</dbReference>
<dbReference type="EMBL" id="BAABKZ010000005">
    <property type="protein sequence ID" value="GAA5099051.1"/>
    <property type="molecule type" value="Genomic_DNA"/>
</dbReference>
<sequence>MGMPRKARRWVLIGSLSFGVLVVVCAAWLGWRVWTVKSELDALVPLAAEARTAIDAGDRSRLSEVSQAMSAGAERAATAAGDPLWRLAEAIPGAGENLVAVRVVATELDRVAQAAPGVLEITESLEDRAPGTLVDTAALAASSAQITDSARSFARSAEALAALDVDALISPVARGVSQVRDVVDALAPLTGVAAGAADILPGALGGEGVRSILLMVQNPAELRTGGGISGSFVELQADGGRLTLARQADSSEFPRLTTPIVEVPATTTALYGDGVARYVQNASMTPDFAATGDIVSAWWSTLTGRTPDMVVSVDPYTLQALLTVTGPVTLPSGAALNADNVLDTLLVQPYVSLASDQQTELFSAAVEAVFARVADGSVDALGVLRAVEKPAADGRISVWSAHDDEQELIARSALGGPLARQDAAGPGAFAVYFNDATGGKMAGYLDVAIDSQTVECRADGLTDVALTVTMGSHAPADVGSLPFSVTGGGMFGVGIGDIGTNVTVTAPRGSFVGEVIVKGERYPAATAIEGERAASTARVNLSPSEVNTLEFHFLVPRDDADSVRIVHTPLMNAADVSIDGGCAATVSP</sequence>
<dbReference type="Pfam" id="PF13196">
    <property type="entry name" value="DUF4012"/>
    <property type="match status" value="1"/>
</dbReference>
<dbReference type="Proteomes" id="UP001501407">
    <property type="component" value="Unassembled WGS sequence"/>
</dbReference>
<reference evidence="2" key="1">
    <citation type="journal article" date="2019" name="Int. J. Syst. Evol. Microbiol.">
        <title>The Global Catalogue of Microorganisms (GCM) 10K type strain sequencing project: providing services to taxonomists for standard genome sequencing and annotation.</title>
        <authorList>
            <consortium name="The Broad Institute Genomics Platform"/>
            <consortium name="The Broad Institute Genome Sequencing Center for Infectious Disease"/>
            <person name="Wu L."/>
            <person name="Ma J."/>
        </authorList>
    </citation>
    <scope>NUCLEOTIDE SEQUENCE [LARGE SCALE GENOMIC DNA]</scope>
    <source>
        <strain evidence="2">JCM 18959</strain>
    </source>
</reference>
<keyword evidence="2" id="KW-1185">Reference proteome</keyword>
<evidence type="ECO:0000313" key="1">
    <source>
        <dbReference type="EMBL" id="GAA5099051.1"/>
    </source>
</evidence>
<name>A0ABP9MRG2_9MICO</name>